<evidence type="ECO:0000313" key="2">
    <source>
        <dbReference type="EMBL" id="KAK4003430.1"/>
    </source>
</evidence>
<dbReference type="EMBL" id="JAOYFB010000001">
    <property type="protein sequence ID" value="KAK4003430.1"/>
    <property type="molecule type" value="Genomic_DNA"/>
</dbReference>
<proteinExistence type="predicted"/>
<feature type="region of interest" description="Disordered" evidence="1">
    <location>
        <begin position="1"/>
        <end position="27"/>
    </location>
</feature>
<accession>A0ABQ9YSE3</accession>
<name>A0ABQ9YSE3_9CRUS</name>
<evidence type="ECO:0000313" key="3">
    <source>
        <dbReference type="Proteomes" id="UP001234178"/>
    </source>
</evidence>
<dbReference type="Proteomes" id="UP001234178">
    <property type="component" value="Unassembled WGS sequence"/>
</dbReference>
<sequence>MRRPGTERRSAKKYAPPGASGAIASRSRDNRVYRFPDGERDSCFWDPLHFSQPRGKEGEDENERNDVALIASLWNDSLVPLALDNQTKRK</sequence>
<reference evidence="2 3" key="1">
    <citation type="journal article" date="2023" name="Nucleic Acids Res.">
        <title>The hologenome of Daphnia magna reveals possible DNA methylation and microbiome-mediated evolution of the host genome.</title>
        <authorList>
            <person name="Chaturvedi A."/>
            <person name="Li X."/>
            <person name="Dhandapani V."/>
            <person name="Marshall H."/>
            <person name="Kissane S."/>
            <person name="Cuenca-Cambronero M."/>
            <person name="Asole G."/>
            <person name="Calvet F."/>
            <person name="Ruiz-Romero M."/>
            <person name="Marangio P."/>
            <person name="Guigo R."/>
            <person name="Rago D."/>
            <person name="Mirbahai L."/>
            <person name="Eastwood N."/>
            <person name="Colbourne J.K."/>
            <person name="Zhou J."/>
            <person name="Mallon E."/>
            <person name="Orsini L."/>
        </authorList>
    </citation>
    <scope>NUCLEOTIDE SEQUENCE [LARGE SCALE GENOMIC DNA]</scope>
    <source>
        <strain evidence="2">LRV0_1</strain>
    </source>
</reference>
<organism evidence="2 3">
    <name type="scientific">Daphnia magna</name>
    <dbReference type="NCBI Taxonomy" id="35525"/>
    <lineage>
        <taxon>Eukaryota</taxon>
        <taxon>Metazoa</taxon>
        <taxon>Ecdysozoa</taxon>
        <taxon>Arthropoda</taxon>
        <taxon>Crustacea</taxon>
        <taxon>Branchiopoda</taxon>
        <taxon>Diplostraca</taxon>
        <taxon>Cladocera</taxon>
        <taxon>Anomopoda</taxon>
        <taxon>Daphniidae</taxon>
        <taxon>Daphnia</taxon>
    </lineage>
</organism>
<keyword evidence="3" id="KW-1185">Reference proteome</keyword>
<gene>
    <name evidence="2" type="ORF">OUZ56_005196</name>
</gene>
<comment type="caution">
    <text evidence="2">The sequence shown here is derived from an EMBL/GenBank/DDBJ whole genome shotgun (WGS) entry which is preliminary data.</text>
</comment>
<evidence type="ECO:0000256" key="1">
    <source>
        <dbReference type="SAM" id="MobiDB-lite"/>
    </source>
</evidence>
<protein>
    <submittedName>
        <fullName evidence="2">Uncharacterized protein</fullName>
    </submittedName>
</protein>